<dbReference type="Pfam" id="PF00330">
    <property type="entry name" value="Aconitase"/>
    <property type="match status" value="1"/>
</dbReference>
<dbReference type="Gene3D" id="3.30.499.10">
    <property type="entry name" value="Aconitase, domain 3"/>
    <property type="match status" value="2"/>
</dbReference>
<dbReference type="PANTHER" id="PTHR11670">
    <property type="entry name" value="ACONITASE/IRON-RESPONSIVE ELEMENT FAMILY MEMBER"/>
    <property type="match status" value="1"/>
</dbReference>
<protein>
    <recommendedName>
        <fullName evidence="9">Aconitate hydratase</fullName>
        <shortName evidence="9">Aconitase</shortName>
        <ecNumber evidence="9">4.2.1.3</ecNumber>
    </recommendedName>
</protein>
<keyword evidence="13" id="KW-1185">Reference proteome</keyword>
<sequence>MNAKEFAKTLTVDGRDYTYYDIRELEARNIAPIGRLPFSIRILVENLLRKMDGKVVREADLKAVAGWQKQYDAPVEIPYHPARVLMQDFTGVPAVVDLAAMRDAMRDQGGDPARINPLVPVELIVDHSVQIDYYGTTRSLEDNVAKEYERNGERYKLLKWAQISFDNFKVVPPNSGICHQVNLEHLGRVVIADPDGDGTVAYPDTLVGTDSHTTMINAIGVMGWGVGGIEAEAVMLGQPYYMAIPEVIGVKLSGRLREGITATDLVLRVTEMLRNHGVVEKFVEFFGPGLKHLSVPDRATIANMSPEYGATMGFFPVDDKTLEYLRMTDREPQAALTEAYTKAVGLFYTESEQPEYTQMLELDLDTVEPSLAGPARPQDRIALSAMKGAFAKILGCEYDRDAELAHISKFHDESGNVTHRPLKCRPLVQREFEIALNGRHTKIGDGHVVIAAITSCTNTSNPHVLIGAGLLAKAAVARGLKVSPLVKTSLAPGSKVVVDYLEAAGLMPYLEALGFHLAAFGCTTCIGNSGPLHPEVERTISDHNLNVAAVLSGNRNFEARIHQNVKSNFLASPMLVVAYALAGRVDIDLTIEPIGLDPNGRPVFLDELWPALATVDTLVRDHVKQEFYTREYGRIFDGDQFWKALEVTESTTYAWEPQSTYIKKPPYFDGFQTTPTPPTQLEKARAFLLLGDTVTTDHISPAGAIPKEYPAGLHLIEKGVEPDQFNSYGSRRGNHEVMMRGTFANVRIKNKLVAPKEGGWTLKFPEKEEMFNYDAAMAYHKENIPLVVLGGKEYGTGSSRDWAAKGTHLLGIEAVLTESYERIHRNNLVGMGVLPLVFKPGENAETLGLDGSETYTIEGLAGIKPRKTLKVRAVKEDGKEIAFEAIARLDTDVDVTYFEHGGILPYVLRKLMAG</sequence>
<evidence type="ECO:0000259" key="10">
    <source>
        <dbReference type="Pfam" id="PF00330"/>
    </source>
</evidence>
<dbReference type="InterPro" id="IPR036008">
    <property type="entry name" value="Aconitase_4Fe-4S_dom"/>
</dbReference>
<gene>
    <name evidence="12" type="primary">acnA</name>
    <name evidence="12" type="ORF">MRX98_20895</name>
</gene>
<dbReference type="PRINTS" id="PR00415">
    <property type="entry name" value="ACONITASE"/>
</dbReference>
<dbReference type="Gene3D" id="6.10.190.10">
    <property type="match status" value="1"/>
</dbReference>
<dbReference type="Pfam" id="PF00694">
    <property type="entry name" value="Aconitase_C"/>
    <property type="match status" value="1"/>
</dbReference>
<name>A0AA41R7H2_9BACT</name>
<dbReference type="CDD" id="cd01580">
    <property type="entry name" value="AcnA_IRP_Swivel"/>
    <property type="match status" value="1"/>
</dbReference>
<comment type="catalytic activity">
    <reaction evidence="8 9">
        <text>citrate = D-threo-isocitrate</text>
        <dbReference type="Rhea" id="RHEA:10336"/>
        <dbReference type="ChEBI" id="CHEBI:15562"/>
        <dbReference type="ChEBI" id="CHEBI:16947"/>
        <dbReference type="EC" id="4.2.1.3"/>
    </reaction>
</comment>
<evidence type="ECO:0000256" key="7">
    <source>
        <dbReference type="ARBA" id="ARBA00023239"/>
    </source>
</evidence>
<dbReference type="EMBL" id="JALJRB010000041">
    <property type="protein sequence ID" value="MCJ8503046.1"/>
    <property type="molecule type" value="Genomic_DNA"/>
</dbReference>
<keyword evidence="6 9" id="KW-0411">Iron-sulfur</keyword>
<dbReference type="GO" id="GO:0051539">
    <property type="term" value="F:4 iron, 4 sulfur cluster binding"/>
    <property type="evidence" value="ECO:0007669"/>
    <property type="project" value="UniProtKB-KW"/>
</dbReference>
<dbReference type="Gene3D" id="3.20.19.10">
    <property type="entry name" value="Aconitase, domain 4"/>
    <property type="match status" value="1"/>
</dbReference>
<dbReference type="PROSITE" id="PS00450">
    <property type="entry name" value="ACONITASE_1"/>
    <property type="match status" value="1"/>
</dbReference>
<evidence type="ECO:0000256" key="2">
    <source>
        <dbReference type="ARBA" id="ARBA00004717"/>
    </source>
</evidence>
<dbReference type="CDD" id="cd01586">
    <property type="entry name" value="AcnA_IRP"/>
    <property type="match status" value="1"/>
</dbReference>
<dbReference type="NCBIfam" id="TIGR01341">
    <property type="entry name" value="aconitase_1"/>
    <property type="match status" value="1"/>
</dbReference>
<dbReference type="InterPro" id="IPR044137">
    <property type="entry name" value="AcnA_IRP_Swivel"/>
</dbReference>
<evidence type="ECO:0000256" key="1">
    <source>
        <dbReference type="ARBA" id="ARBA00001966"/>
    </source>
</evidence>
<accession>A0AA41R7H2</accession>
<dbReference type="InterPro" id="IPR000573">
    <property type="entry name" value="AconitaseA/IPMdHydase_ssu_swvl"/>
</dbReference>
<feature type="domain" description="Aconitase A/isopropylmalate dehydratase small subunit swivel" evidence="11">
    <location>
        <begin position="715"/>
        <end position="839"/>
    </location>
</feature>
<evidence type="ECO:0000313" key="12">
    <source>
        <dbReference type="EMBL" id="MCJ8503046.1"/>
    </source>
</evidence>
<dbReference type="InterPro" id="IPR018136">
    <property type="entry name" value="Aconitase_4Fe-4S_BS"/>
</dbReference>
<keyword evidence="4" id="KW-0479">Metal-binding</keyword>
<evidence type="ECO:0000256" key="6">
    <source>
        <dbReference type="ARBA" id="ARBA00023014"/>
    </source>
</evidence>
<organism evidence="12 13">
    <name type="scientific">Desulfatitalea alkaliphila</name>
    <dbReference type="NCBI Taxonomy" id="2929485"/>
    <lineage>
        <taxon>Bacteria</taxon>
        <taxon>Pseudomonadati</taxon>
        <taxon>Thermodesulfobacteriota</taxon>
        <taxon>Desulfobacteria</taxon>
        <taxon>Desulfobacterales</taxon>
        <taxon>Desulfosarcinaceae</taxon>
        <taxon>Desulfatitalea</taxon>
    </lineage>
</organism>
<comment type="cofactor">
    <cofactor evidence="1">
        <name>[4Fe-4S] cluster</name>
        <dbReference type="ChEBI" id="CHEBI:49883"/>
    </cofactor>
</comment>
<proteinExistence type="inferred from homology"/>
<comment type="caution">
    <text evidence="12">The sequence shown here is derived from an EMBL/GenBank/DDBJ whole genome shotgun (WGS) entry which is preliminary data.</text>
</comment>
<dbReference type="GO" id="GO:0003994">
    <property type="term" value="F:aconitate hydratase activity"/>
    <property type="evidence" value="ECO:0007669"/>
    <property type="project" value="UniProtKB-EC"/>
</dbReference>
<feature type="domain" description="Aconitase/3-isopropylmalate dehydratase large subunit alpha/beta/alpha" evidence="10">
    <location>
        <begin position="67"/>
        <end position="583"/>
    </location>
</feature>
<comment type="similarity">
    <text evidence="3 9">Belongs to the aconitase/IPM isomerase family.</text>
</comment>
<evidence type="ECO:0000313" key="13">
    <source>
        <dbReference type="Proteomes" id="UP001165427"/>
    </source>
</evidence>
<dbReference type="SUPFAM" id="SSF52016">
    <property type="entry name" value="LeuD/IlvD-like"/>
    <property type="match status" value="1"/>
</dbReference>
<keyword evidence="7 9" id="KW-0456">Lyase</keyword>
<dbReference type="InterPro" id="IPR015928">
    <property type="entry name" value="Aconitase/3IPM_dehydase_swvl"/>
</dbReference>
<evidence type="ECO:0000256" key="3">
    <source>
        <dbReference type="ARBA" id="ARBA00007185"/>
    </source>
</evidence>
<dbReference type="SUPFAM" id="SSF53732">
    <property type="entry name" value="Aconitase iron-sulfur domain"/>
    <property type="match status" value="1"/>
</dbReference>
<dbReference type="PROSITE" id="PS01244">
    <property type="entry name" value="ACONITASE_2"/>
    <property type="match status" value="1"/>
</dbReference>
<dbReference type="Proteomes" id="UP001165427">
    <property type="component" value="Unassembled WGS sequence"/>
</dbReference>
<dbReference type="RefSeq" id="WP_246914778.1">
    <property type="nucleotide sequence ID" value="NZ_JALJRB010000041.1"/>
</dbReference>
<dbReference type="FunFam" id="3.20.19.10:FF:000001">
    <property type="entry name" value="Aconitate hydratase"/>
    <property type="match status" value="1"/>
</dbReference>
<dbReference type="AlphaFoldDB" id="A0AA41R7H2"/>
<comment type="pathway">
    <text evidence="2">Carbohydrate metabolism; tricarboxylic acid cycle; isocitrate from oxaloacetate: step 2/2.</text>
</comment>
<keyword evidence="9" id="KW-0004">4Fe-4S</keyword>
<evidence type="ECO:0000256" key="9">
    <source>
        <dbReference type="RuleBase" id="RU361275"/>
    </source>
</evidence>
<dbReference type="FunFam" id="3.30.499.10:FF:000002">
    <property type="entry name" value="Aconitate hydratase"/>
    <property type="match status" value="1"/>
</dbReference>
<reference evidence="12" key="1">
    <citation type="submission" date="2022-04" db="EMBL/GenBank/DDBJ databases">
        <title>Desulfatitalea alkaliphila sp. nov., a novel anaerobic sulfate-reducing bacterium isolated from terrestrial mud volcano, Taman Peninsula, Russia.</title>
        <authorList>
            <person name="Khomyakova M.A."/>
            <person name="Merkel A.Y."/>
            <person name="Slobodkin A.I."/>
        </authorList>
    </citation>
    <scope>NUCLEOTIDE SEQUENCE</scope>
    <source>
        <strain evidence="12">M08but</strain>
    </source>
</reference>
<dbReference type="InterPro" id="IPR001030">
    <property type="entry name" value="Acoase/IPM_deHydtase_lsu_aba"/>
</dbReference>
<evidence type="ECO:0000256" key="4">
    <source>
        <dbReference type="ARBA" id="ARBA00022723"/>
    </source>
</evidence>
<dbReference type="GO" id="GO:0046872">
    <property type="term" value="F:metal ion binding"/>
    <property type="evidence" value="ECO:0007669"/>
    <property type="project" value="UniProtKB-KW"/>
</dbReference>
<dbReference type="NCBIfam" id="NF009520">
    <property type="entry name" value="PRK12881.1"/>
    <property type="match status" value="1"/>
</dbReference>
<comment type="function">
    <text evidence="9">Catalyzes the isomerization of citrate to isocitrate via cis-aconitate.</text>
</comment>
<evidence type="ECO:0000259" key="11">
    <source>
        <dbReference type="Pfam" id="PF00694"/>
    </source>
</evidence>
<dbReference type="NCBIfam" id="NF006757">
    <property type="entry name" value="PRK09277.1"/>
    <property type="match status" value="1"/>
</dbReference>
<evidence type="ECO:0000256" key="8">
    <source>
        <dbReference type="ARBA" id="ARBA00023501"/>
    </source>
</evidence>
<keyword evidence="5 9" id="KW-0408">Iron</keyword>
<evidence type="ECO:0000256" key="5">
    <source>
        <dbReference type="ARBA" id="ARBA00023004"/>
    </source>
</evidence>
<dbReference type="InterPro" id="IPR015931">
    <property type="entry name" value="Acnase/IPM_dHydase_lsu_aba_1/3"/>
</dbReference>
<dbReference type="EC" id="4.2.1.3" evidence="9"/>
<dbReference type="InterPro" id="IPR006249">
    <property type="entry name" value="Aconitase/IRP2"/>
</dbReference>